<dbReference type="RefSeq" id="WP_174207917.1">
    <property type="nucleotide sequence ID" value="NZ_JABUMX010000002.1"/>
</dbReference>
<accession>A0A849VT87</accession>
<gene>
    <name evidence="2" type="ORF">HQ945_08330</name>
</gene>
<dbReference type="Proteomes" id="UP000550508">
    <property type="component" value="Unassembled WGS sequence"/>
</dbReference>
<feature type="domain" description="Cyanophage baseplate Pam3 plug gp18" evidence="1">
    <location>
        <begin position="2"/>
        <end position="97"/>
    </location>
</feature>
<dbReference type="Pfam" id="PF22479">
    <property type="entry name" value="Pam3_gp18"/>
    <property type="match status" value="1"/>
</dbReference>
<organism evidence="2 3">
    <name type="scientific">Phyllobacterium pellucidum</name>
    <dbReference type="NCBI Taxonomy" id="2740464"/>
    <lineage>
        <taxon>Bacteria</taxon>
        <taxon>Pseudomonadati</taxon>
        <taxon>Pseudomonadota</taxon>
        <taxon>Alphaproteobacteria</taxon>
        <taxon>Hyphomicrobiales</taxon>
        <taxon>Phyllobacteriaceae</taxon>
        <taxon>Phyllobacterium</taxon>
    </lineage>
</organism>
<name>A0A849VT87_9HYPH</name>
<proteinExistence type="predicted"/>
<dbReference type="InterPro" id="IPR054252">
    <property type="entry name" value="Pam3_gp18"/>
</dbReference>
<evidence type="ECO:0000313" key="2">
    <source>
        <dbReference type="EMBL" id="NTS31260.1"/>
    </source>
</evidence>
<sequence>MIEFTVIDEADQQFAAVLNQRRVTIRLRYNLTTDRWAMDLSIDDQPVLHGRRIVTGVDLLAAFNFGIGVIFAFATAAGEAPDRDGLPSGLVRLYHTTEAEIADALAA</sequence>
<comment type="caution">
    <text evidence="2">The sequence shown here is derived from an EMBL/GenBank/DDBJ whole genome shotgun (WGS) entry which is preliminary data.</text>
</comment>
<evidence type="ECO:0000313" key="3">
    <source>
        <dbReference type="Proteomes" id="UP000550508"/>
    </source>
</evidence>
<dbReference type="EMBL" id="JABUMX010000002">
    <property type="protein sequence ID" value="NTS31260.1"/>
    <property type="molecule type" value="Genomic_DNA"/>
</dbReference>
<protein>
    <recommendedName>
        <fullName evidence="1">Cyanophage baseplate Pam3 plug gp18 domain-containing protein</fullName>
    </recommendedName>
</protein>
<evidence type="ECO:0000259" key="1">
    <source>
        <dbReference type="Pfam" id="PF22479"/>
    </source>
</evidence>
<keyword evidence="3" id="KW-1185">Reference proteome</keyword>
<reference evidence="2 3" key="1">
    <citation type="submission" date="2020-05" db="EMBL/GenBank/DDBJ databases">
        <authorList>
            <person name="Kim M.K."/>
        </authorList>
    </citation>
    <scope>NUCLEOTIDE SEQUENCE [LARGE SCALE GENOMIC DNA]</scope>
    <source>
        <strain evidence="2 3">BT25</strain>
    </source>
</reference>
<dbReference type="AlphaFoldDB" id="A0A849VT87"/>